<evidence type="ECO:0000256" key="7">
    <source>
        <dbReference type="ARBA" id="ARBA00022456"/>
    </source>
</evidence>
<evidence type="ECO:0000256" key="3">
    <source>
        <dbReference type="ARBA" id="ARBA00005109"/>
    </source>
</evidence>
<dbReference type="InterPro" id="IPR029045">
    <property type="entry name" value="ClpP/crotonase-like_dom_sf"/>
</dbReference>
<dbReference type="GO" id="GO:0003860">
    <property type="term" value="F:3-hydroxyisobutyryl-CoA hydrolase activity"/>
    <property type="evidence" value="ECO:0007669"/>
    <property type="project" value="UniProtKB-EC"/>
</dbReference>
<dbReference type="EMBL" id="JAIFRP010000003">
    <property type="protein sequence ID" value="KAK2588541.1"/>
    <property type="molecule type" value="Genomic_DNA"/>
</dbReference>
<dbReference type="GO" id="GO:0005739">
    <property type="term" value="C:mitochondrion"/>
    <property type="evidence" value="ECO:0007669"/>
    <property type="project" value="UniProtKB-SubCell"/>
</dbReference>
<comment type="similarity">
    <text evidence="4">Belongs to the enoyl-CoA hydratase/isomerase family.</text>
</comment>
<comment type="pathway">
    <text evidence="3">Amino-acid degradation; L-valine degradation.</text>
</comment>
<dbReference type="Gene3D" id="3.90.226.10">
    <property type="entry name" value="2-enoyl-CoA Hydratase, Chain A, domain 1"/>
    <property type="match status" value="1"/>
</dbReference>
<evidence type="ECO:0000256" key="5">
    <source>
        <dbReference type="ARBA" id="ARBA00011915"/>
    </source>
</evidence>
<dbReference type="Pfam" id="PF16113">
    <property type="entry name" value="ECH_2"/>
    <property type="match status" value="1"/>
</dbReference>
<organism evidence="13 14">
    <name type="scientific">Odynerus spinipes</name>
    <dbReference type="NCBI Taxonomy" id="1348599"/>
    <lineage>
        <taxon>Eukaryota</taxon>
        <taxon>Metazoa</taxon>
        <taxon>Ecdysozoa</taxon>
        <taxon>Arthropoda</taxon>
        <taxon>Hexapoda</taxon>
        <taxon>Insecta</taxon>
        <taxon>Pterygota</taxon>
        <taxon>Neoptera</taxon>
        <taxon>Endopterygota</taxon>
        <taxon>Hymenoptera</taxon>
        <taxon>Apocrita</taxon>
        <taxon>Aculeata</taxon>
        <taxon>Vespoidea</taxon>
        <taxon>Vespidae</taxon>
        <taxon>Eumeninae</taxon>
        <taxon>Odynerus</taxon>
    </lineage>
</organism>
<dbReference type="GO" id="GO:0006574">
    <property type="term" value="P:L-valine catabolic process"/>
    <property type="evidence" value="ECO:0007669"/>
    <property type="project" value="TreeGrafter"/>
</dbReference>
<dbReference type="InterPro" id="IPR045004">
    <property type="entry name" value="ECH_dom"/>
</dbReference>
<comment type="function">
    <text evidence="10">Hydrolyzes 3-hydroxyisobutyryl-CoA (HIBYL-CoA), a saline catabolite. Has high activity toward isobutyryl-CoA. Could be an isobutyryl-CoA dehydrogenase that functions in valine catabolism. Also hydrolyzes 3-hydroxypropanoyl-CoA.</text>
</comment>
<comment type="subcellular location">
    <subcellularLocation>
        <location evidence="2">Mitochondrion</location>
    </subcellularLocation>
</comment>
<evidence type="ECO:0000256" key="6">
    <source>
        <dbReference type="ARBA" id="ARBA00016714"/>
    </source>
</evidence>
<keyword evidence="7" id="KW-0101">Branched-chain amino acid catabolism</keyword>
<keyword evidence="9" id="KW-0496">Mitochondrion</keyword>
<feature type="domain" description="Enoyl-CoA hydratase/isomerase" evidence="12">
    <location>
        <begin position="87"/>
        <end position="407"/>
    </location>
</feature>
<evidence type="ECO:0000256" key="2">
    <source>
        <dbReference type="ARBA" id="ARBA00004173"/>
    </source>
</evidence>
<dbReference type="SUPFAM" id="SSF52096">
    <property type="entry name" value="ClpP/crotonase"/>
    <property type="match status" value="1"/>
</dbReference>
<dbReference type="EC" id="3.1.2.4" evidence="5"/>
<evidence type="ECO:0000313" key="14">
    <source>
        <dbReference type="Proteomes" id="UP001258017"/>
    </source>
</evidence>
<dbReference type="PANTHER" id="PTHR43176:SF3">
    <property type="entry name" value="3-HYDROXYISOBUTYRYL-COA HYDROLASE, MITOCHONDRIAL"/>
    <property type="match status" value="1"/>
</dbReference>
<reference evidence="13" key="2">
    <citation type="journal article" date="2023" name="Commun. Biol.">
        <title>Intrasexual cuticular hydrocarbon dimorphism in a wasp sheds light on hydrocarbon biosynthesis genes in Hymenoptera.</title>
        <authorList>
            <person name="Moris V.C."/>
            <person name="Podsiadlowski L."/>
            <person name="Martin S."/>
            <person name="Oeyen J.P."/>
            <person name="Donath A."/>
            <person name="Petersen M."/>
            <person name="Wilbrandt J."/>
            <person name="Misof B."/>
            <person name="Liedtke D."/>
            <person name="Thamm M."/>
            <person name="Scheiner R."/>
            <person name="Schmitt T."/>
            <person name="Niehuis O."/>
        </authorList>
    </citation>
    <scope>NUCLEOTIDE SEQUENCE</scope>
    <source>
        <strain evidence="13">GBR_01_08_01A</strain>
    </source>
</reference>
<protein>
    <recommendedName>
        <fullName evidence="6">3-hydroxyisobutyryl-CoA hydrolase, mitochondrial</fullName>
        <ecNumber evidence="5">3.1.2.4</ecNumber>
    </recommendedName>
    <alternativeName>
        <fullName evidence="11">3-hydroxyisobutyryl-coenzyme A hydrolase</fullName>
    </alternativeName>
</protein>
<dbReference type="FunFam" id="3.90.226.10:FF:000026">
    <property type="entry name" value="3-hydroxyisobutyryl-CoA hydrolase, mitochondrial"/>
    <property type="match status" value="1"/>
</dbReference>
<evidence type="ECO:0000313" key="13">
    <source>
        <dbReference type="EMBL" id="KAK2588541.1"/>
    </source>
</evidence>
<name>A0AAD9VVH7_9HYME</name>
<dbReference type="PANTHER" id="PTHR43176">
    <property type="entry name" value="3-HYDROXYISOBUTYRYL-COA HYDROLASE-RELATED"/>
    <property type="match status" value="1"/>
</dbReference>
<accession>A0AAD9VVH7</accession>
<evidence type="ECO:0000259" key="12">
    <source>
        <dbReference type="Pfam" id="PF16113"/>
    </source>
</evidence>
<comment type="caution">
    <text evidence="13">The sequence shown here is derived from an EMBL/GenBank/DDBJ whole genome shotgun (WGS) entry which is preliminary data.</text>
</comment>
<dbReference type="AlphaFoldDB" id="A0AAD9VVH7"/>
<evidence type="ECO:0000256" key="11">
    <source>
        <dbReference type="ARBA" id="ARBA00031181"/>
    </source>
</evidence>
<dbReference type="NCBIfam" id="NF004127">
    <property type="entry name" value="PRK05617.1"/>
    <property type="match status" value="1"/>
</dbReference>
<reference evidence="13" key="1">
    <citation type="submission" date="2021-08" db="EMBL/GenBank/DDBJ databases">
        <authorList>
            <person name="Misof B."/>
            <person name="Oliver O."/>
            <person name="Podsiadlowski L."/>
            <person name="Donath A."/>
            <person name="Peters R."/>
            <person name="Mayer C."/>
            <person name="Rust J."/>
            <person name="Gunkel S."/>
            <person name="Lesny P."/>
            <person name="Martin S."/>
            <person name="Oeyen J.P."/>
            <person name="Petersen M."/>
            <person name="Panagiotis P."/>
            <person name="Wilbrandt J."/>
            <person name="Tanja T."/>
        </authorList>
    </citation>
    <scope>NUCLEOTIDE SEQUENCE</scope>
    <source>
        <strain evidence="13">GBR_01_08_01A</strain>
        <tissue evidence="13">Thorax + abdomen</tissue>
    </source>
</reference>
<evidence type="ECO:0000256" key="10">
    <source>
        <dbReference type="ARBA" id="ARBA00024871"/>
    </source>
</evidence>
<gene>
    <name evidence="13" type="ORF">KPH14_006320</name>
</gene>
<keyword evidence="14" id="KW-1185">Reference proteome</keyword>
<dbReference type="InterPro" id="IPR032259">
    <property type="entry name" value="HIBYL-CoA-H"/>
</dbReference>
<evidence type="ECO:0000256" key="4">
    <source>
        <dbReference type="ARBA" id="ARBA00005254"/>
    </source>
</evidence>
<evidence type="ECO:0000256" key="1">
    <source>
        <dbReference type="ARBA" id="ARBA00001709"/>
    </source>
</evidence>
<comment type="catalytic activity">
    <reaction evidence="1">
        <text>3-hydroxy-2-methylpropanoyl-CoA + H2O = 3-hydroxy-2-methylpropanoate + CoA + H(+)</text>
        <dbReference type="Rhea" id="RHEA:20888"/>
        <dbReference type="ChEBI" id="CHEBI:11805"/>
        <dbReference type="ChEBI" id="CHEBI:15377"/>
        <dbReference type="ChEBI" id="CHEBI:15378"/>
        <dbReference type="ChEBI" id="CHEBI:57287"/>
        <dbReference type="ChEBI" id="CHEBI:57340"/>
        <dbReference type="EC" id="3.1.2.4"/>
    </reaction>
</comment>
<evidence type="ECO:0000256" key="8">
    <source>
        <dbReference type="ARBA" id="ARBA00022801"/>
    </source>
</evidence>
<dbReference type="Proteomes" id="UP001258017">
    <property type="component" value="Unassembled WGS sequence"/>
</dbReference>
<proteinExistence type="inferred from homology"/>
<sequence>MQRITKELIYMGARRRNKIEFLVRALSSVKAERDNANKLNDQDHIRDVKVKSNIIHEKPGNIENVKVVEHKRFEDSSVLFHNVEDKGLIILNRPKSLNVLNTVMCGRMINILKEWESSKKLVIIKGSGDRAFCCGGDLNIMKSVQPENATLPGIFFNTAYKLYHLVGTYKIPIVAFMNNITMGGGAGISIHNKYRVVTERSIFAMPEATIGFFPDGGCTYVFPRLQGQLGLFLGLTGYRLKGIDIIYSGIATHYILAERLQDLEQELLSCDSMNIDEILEKYRANTDGLEFSLAPYMDKINTYFSADSVEEIIGRLQNDGSEWSRKIIKTLEKMSPASLKITHRALREGKELRFDDCIKMEYRLARSLINTYSDFYEGFKIIIEEKGRTPNWQQKSLREVTPDDVLKRFVSLSPELELKLEDKS</sequence>
<dbReference type="CDD" id="cd06558">
    <property type="entry name" value="crotonase-like"/>
    <property type="match status" value="1"/>
</dbReference>
<evidence type="ECO:0000256" key="9">
    <source>
        <dbReference type="ARBA" id="ARBA00023128"/>
    </source>
</evidence>
<keyword evidence="8" id="KW-0378">Hydrolase</keyword>